<accession>A0ABX9XJ05</accession>
<gene>
    <name evidence="2" type="ORF">EF096_08095</name>
</gene>
<dbReference type="Pfam" id="PF24604">
    <property type="entry name" value="B-barrel_PelB_C"/>
    <property type="match status" value="1"/>
</dbReference>
<dbReference type="Proteomes" id="UP000275199">
    <property type="component" value="Unassembled WGS sequence"/>
</dbReference>
<keyword evidence="3" id="KW-1185">Reference proteome</keyword>
<dbReference type="RefSeq" id="WP_123889119.1">
    <property type="nucleotide sequence ID" value="NZ_RKKU01000007.1"/>
</dbReference>
<evidence type="ECO:0000313" key="2">
    <source>
        <dbReference type="EMBL" id="ROZ85387.1"/>
    </source>
</evidence>
<dbReference type="SUPFAM" id="SSF48452">
    <property type="entry name" value="TPR-like"/>
    <property type="match status" value="1"/>
</dbReference>
<protein>
    <submittedName>
        <fullName evidence="2">Biofilm formation protein PelB</fullName>
    </submittedName>
</protein>
<name>A0ABX9XJ05_9PSED</name>
<evidence type="ECO:0000313" key="3">
    <source>
        <dbReference type="Proteomes" id="UP000275199"/>
    </source>
</evidence>
<dbReference type="Gene3D" id="1.25.40.10">
    <property type="entry name" value="Tetratricopeptide repeat domain"/>
    <property type="match status" value="1"/>
</dbReference>
<organism evidence="2 3">
    <name type="scientific">Pseudomonas neustonica</name>
    <dbReference type="NCBI Taxonomy" id="2487346"/>
    <lineage>
        <taxon>Bacteria</taxon>
        <taxon>Pseudomonadati</taxon>
        <taxon>Pseudomonadota</taxon>
        <taxon>Gammaproteobacteria</taxon>
        <taxon>Pseudomonadales</taxon>
        <taxon>Pseudomonadaceae</taxon>
        <taxon>Pseudomonas</taxon>
    </lineage>
</organism>
<reference evidence="2 3" key="1">
    <citation type="submission" date="2018-11" db="EMBL/GenBank/DDBJ databases">
        <authorList>
            <person name="Jang G.I."/>
            <person name="Hwang C.Y."/>
        </authorList>
    </citation>
    <scope>NUCLEOTIDE SEQUENCE [LARGE SCALE GENOMIC DNA]</scope>
    <source>
        <strain evidence="2 3">SSM26</strain>
    </source>
</reference>
<feature type="domain" description="PelB C-terminal" evidence="1">
    <location>
        <begin position="520"/>
        <end position="833"/>
    </location>
</feature>
<dbReference type="EMBL" id="RKKU01000007">
    <property type="protein sequence ID" value="ROZ85387.1"/>
    <property type="molecule type" value="Genomic_DNA"/>
</dbReference>
<evidence type="ECO:0000259" key="1">
    <source>
        <dbReference type="Pfam" id="PF24604"/>
    </source>
</evidence>
<dbReference type="InterPro" id="IPR011990">
    <property type="entry name" value="TPR-like_helical_dom_sf"/>
</dbReference>
<comment type="caution">
    <text evidence="2">The sequence shown here is derived from an EMBL/GenBank/DDBJ whole genome shotgun (WGS) entry which is preliminary data.</text>
</comment>
<sequence length="836" mass="94181">MPGVWRLAFSLFDYNRGIDLLSGVTATRQLTEEELEALVYAQEARGTPEQSERWLRRYLERAPAHRMAWVKLIQNLQNTLQLDAEAQVWKDFSKHHTLTTADRVSWAEVLWNSYQPEQAWQVLNEGTLEVSEAGFWRLRAALAWELEKDDELQASYEAMLNKGLELNFSEEGQLITLYGQKQPTKALELLIASWERTGDPRRLIDAIQLAEQLQQWQQLSLLVKDAEQQPGLAARLPVILAQGLLAERRGERQLAERYYVQGLKANPTSTTLRERLLWLYFDSNNTGKLAERLRHWEPGAQNVRSLWLVMAAANQLLGRQSQALQWYHRYLQATPNDLLVRAAYADALESSGRHADALALRTAVLKQLMKQPDALASDESRLLWLRLVAVSDSPDAAVQQARRWQDGSSTLLQSWFNAQLSHLDSLNQEAQKDDWLAWGRSRGLTTDRYNLIQSAFRDYDRDVLTALLEEGGLDSAQQVEALSQLGDKGRALSVALSELGDEQPLAVRQQLWRQALELTEQHPQGLRVQLSREDFGGLQLDGPQFSAASYLGNDWYSRLDLGAVKYDSPLLADSTLGQERNASLRLERQLRNGDAALVFDGSARKDDNRTGLGVERRWNLGSDQFAAGLDWQRQSSETGLMRALGQQDGVWLNGSHSISARDQISWSLAQRRYETRSNLAIGAGQQASLEFSQIQFFEGPTWVLRSGLELQRNQLKGTAFDDLLVSNGGPVNQDELNADQLLPERVGRFYVGSQWRRGLPGALNRTRGQYTWLLDTSTGWDWEEQSMTYAINAGLGVELLGDDELSLTGGYQSAPIGGDGDSGGNVNLSYSVRFGR</sequence>
<dbReference type="InterPro" id="IPR057306">
    <property type="entry name" value="B-barrel_PelB_C"/>
</dbReference>
<proteinExistence type="predicted"/>
<dbReference type="Pfam" id="PF13429">
    <property type="entry name" value="TPR_15"/>
    <property type="match status" value="1"/>
</dbReference>